<feature type="signal peptide" evidence="2">
    <location>
        <begin position="1"/>
        <end position="26"/>
    </location>
</feature>
<feature type="transmembrane region" description="Helical" evidence="1">
    <location>
        <begin position="357"/>
        <end position="376"/>
    </location>
</feature>
<keyword evidence="1" id="KW-0812">Transmembrane</keyword>
<protein>
    <submittedName>
        <fullName evidence="3">Uncharacterized protein</fullName>
    </submittedName>
</protein>
<name>A0A8S3YXR6_9EUPU</name>
<dbReference type="EMBL" id="CAJHNH020001004">
    <property type="protein sequence ID" value="CAG5121008.1"/>
    <property type="molecule type" value="Genomic_DNA"/>
</dbReference>
<organism evidence="3 4">
    <name type="scientific">Candidula unifasciata</name>
    <dbReference type="NCBI Taxonomy" id="100452"/>
    <lineage>
        <taxon>Eukaryota</taxon>
        <taxon>Metazoa</taxon>
        <taxon>Spiralia</taxon>
        <taxon>Lophotrochozoa</taxon>
        <taxon>Mollusca</taxon>
        <taxon>Gastropoda</taxon>
        <taxon>Heterobranchia</taxon>
        <taxon>Euthyneura</taxon>
        <taxon>Panpulmonata</taxon>
        <taxon>Eupulmonata</taxon>
        <taxon>Stylommatophora</taxon>
        <taxon>Helicina</taxon>
        <taxon>Helicoidea</taxon>
        <taxon>Geomitridae</taxon>
        <taxon>Candidula</taxon>
    </lineage>
</organism>
<reference evidence="3" key="1">
    <citation type="submission" date="2021-04" db="EMBL/GenBank/DDBJ databases">
        <authorList>
            <consortium name="Molecular Ecology Group"/>
        </authorList>
    </citation>
    <scope>NUCLEOTIDE SEQUENCE</scope>
</reference>
<accession>A0A8S3YXR6</accession>
<dbReference type="AlphaFoldDB" id="A0A8S3YXR6"/>
<keyword evidence="1" id="KW-0472">Membrane</keyword>
<keyword evidence="4" id="KW-1185">Reference proteome</keyword>
<evidence type="ECO:0000313" key="4">
    <source>
        <dbReference type="Proteomes" id="UP000678393"/>
    </source>
</evidence>
<feature type="chain" id="PRO_5035758271" evidence="2">
    <location>
        <begin position="27"/>
        <end position="396"/>
    </location>
</feature>
<dbReference type="Proteomes" id="UP000678393">
    <property type="component" value="Unassembled WGS sequence"/>
</dbReference>
<sequence length="396" mass="44975">MVYLEFSISAALILFYILLKSNGISSQSQGSCSKTSGPHVQGVLFGLKLSGSDNSAPYHLDECDDKPLEIKSGRIIPLFHIRYTVMCDENHTLPLGGSALWQCRSAALAIHTKTVEIPDKHLRVSECTEKMLPTTIYVQRGVYVHNAVRCDKDVKAYIDDMKDLLYKAKKFLIQGLEFFLQLAAEQSECLISISSDSHVFVGWIAHLKFRLVHKPKYQRLGDSVFSEVNCWLETAITEIMTENMKTNPDAIFKLEEPESAFHAGPCSKPGYIVDRKYKDRFQIEVPLCQTCMRGFYLDRTRGICLACNQSNYASMRGMTSCRPCPSMQKKLKYLKGDSIRGCYDWASRTSIDAVNRGFIFIAAFHVMYVAILTLNIRRYIKVNLVSGRRDDHRRSN</sequence>
<evidence type="ECO:0000256" key="2">
    <source>
        <dbReference type="SAM" id="SignalP"/>
    </source>
</evidence>
<gene>
    <name evidence="3" type="ORF">CUNI_LOCUS6566</name>
</gene>
<evidence type="ECO:0000313" key="3">
    <source>
        <dbReference type="EMBL" id="CAG5121008.1"/>
    </source>
</evidence>
<comment type="caution">
    <text evidence="3">The sequence shown here is derived from an EMBL/GenBank/DDBJ whole genome shotgun (WGS) entry which is preliminary data.</text>
</comment>
<keyword evidence="1" id="KW-1133">Transmembrane helix</keyword>
<proteinExistence type="predicted"/>
<evidence type="ECO:0000256" key="1">
    <source>
        <dbReference type="SAM" id="Phobius"/>
    </source>
</evidence>
<keyword evidence="2" id="KW-0732">Signal</keyword>